<evidence type="ECO:0000256" key="5">
    <source>
        <dbReference type="SAM" id="Phobius"/>
    </source>
</evidence>
<organism evidence="6 7">
    <name type="scientific">Selenomonas ruminantium</name>
    <dbReference type="NCBI Taxonomy" id="971"/>
    <lineage>
        <taxon>Bacteria</taxon>
        <taxon>Bacillati</taxon>
        <taxon>Bacillota</taxon>
        <taxon>Negativicutes</taxon>
        <taxon>Selenomonadales</taxon>
        <taxon>Selenomonadaceae</taxon>
        <taxon>Selenomonas</taxon>
    </lineage>
</organism>
<gene>
    <name evidence="6" type="ORF">SAMN04487861_1355</name>
</gene>
<dbReference type="AlphaFoldDB" id="A0A1I3HWY4"/>
<sequence>MLRKRHPYPCLTGRSFLLKTYGHDTLLVRKGLLLMIDGKQKVLALAAHIGYLFFGVGYILVPLVLYLIYDKQDAFIAQHAKQALMAQAIFGVVSAVVTGLTVLLIGLFLWPLLLLLGGVWFCCSIIACFKVINEKEYHYPLLGRF</sequence>
<name>A0A1I3HWY4_SELRU</name>
<comment type="subcellular location">
    <subcellularLocation>
        <location evidence="1">Membrane</location>
        <topology evidence="1">Multi-pass membrane protein</topology>
    </subcellularLocation>
</comment>
<evidence type="ECO:0000313" key="6">
    <source>
        <dbReference type="EMBL" id="SFI40256.1"/>
    </source>
</evidence>
<keyword evidence="2 5" id="KW-0812">Transmembrane</keyword>
<evidence type="ECO:0000256" key="4">
    <source>
        <dbReference type="ARBA" id="ARBA00023136"/>
    </source>
</evidence>
<evidence type="ECO:0000256" key="3">
    <source>
        <dbReference type="ARBA" id="ARBA00022989"/>
    </source>
</evidence>
<keyword evidence="4 5" id="KW-0472">Membrane</keyword>
<evidence type="ECO:0008006" key="8">
    <source>
        <dbReference type="Google" id="ProtNLM"/>
    </source>
</evidence>
<dbReference type="EMBL" id="FOQK01000035">
    <property type="protein sequence ID" value="SFI40256.1"/>
    <property type="molecule type" value="Genomic_DNA"/>
</dbReference>
<evidence type="ECO:0000313" key="7">
    <source>
        <dbReference type="Proteomes" id="UP000183639"/>
    </source>
</evidence>
<proteinExistence type="predicted"/>
<keyword evidence="3 5" id="KW-1133">Transmembrane helix</keyword>
<feature type="transmembrane region" description="Helical" evidence="5">
    <location>
        <begin position="114"/>
        <end position="132"/>
    </location>
</feature>
<dbReference type="InterPro" id="IPR019109">
    <property type="entry name" value="MamF_MmsF"/>
</dbReference>
<feature type="transmembrane region" description="Helical" evidence="5">
    <location>
        <begin position="42"/>
        <end position="68"/>
    </location>
</feature>
<reference evidence="6 7" key="1">
    <citation type="submission" date="2016-10" db="EMBL/GenBank/DDBJ databases">
        <authorList>
            <person name="de Groot N.N."/>
        </authorList>
    </citation>
    <scope>NUCLEOTIDE SEQUENCE [LARGE SCALE GENOMIC DNA]</scope>
    <source>
        <strain evidence="6 7">Z108</strain>
    </source>
</reference>
<evidence type="ECO:0000256" key="2">
    <source>
        <dbReference type="ARBA" id="ARBA00022692"/>
    </source>
</evidence>
<dbReference type="OrthoDB" id="9808930at2"/>
<dbReference type="Pfam" id="PF09685">
    <property type="entry name" value="MamF_MmsF"/>
    <property type="match status" value="1"/>
</dbReference>
<dbReference type="Proteomes" id="UP000183639">
    <property type="component" value="Unassembled WGS sequence"/>
</dbReference>
<accession>A0A1I3HWY4</accession>
<evidence type="ECO:0000256" key="1">
    <source>
        <dbReference type="ARBA" id="ARBA00004141"/>
    </source>
</evidence>
<protein>
    <recommendedName>
        <fullName evidence="8">DUF4870 domain-containing protein</fullName>
    </recommendedName>
</protein>
<feature type="transmembrane region" description="Helical" evidence="5">
    <location>
        <begin position="88"/>
        <end position="108"/>
    </location>
</feature>